<dbReference type="GO" id="GO:0047091">
    <property type="term" value="F:L-lysine 6-monooxygenase (NADPH) activity"/>
    <property type="evidence" value="ECO:0007669"/>
    <property type="project" value="UniProtKB-EC"/>
</dbReference>
<evidence type="ECO:0000256" key="11">
    <source>
        <dbReference type="ARBA" id="ARBA00029939"/>
    </source>
</evidence>
<dbReference type="AlphaFoldDB" id="A0A176QGE8"/>
<dbReference type="SUPFAM" id="SSF51905">
    <property type="entry name" value="FAD/NAD(P)-binding domain"/>
    <property type="match status" value="2"/>
</dbReference>
<evidence type="ECO:0000313" key="17">
    <source>
        <dbReference type="Proteomes" id="UP000076976"/>
    </source>
</evidence>
<dbReference type="Proteomes" id="UP000076976">
    <property type="component" value="Unassembled WGS sequence"/>
</dbReference>
<dbReference type="Gene3D" id="3.50.50.60">
    <property type="entry name" value="FAD/NAD(P)-binding domain"/>
    <property type="match status" value="1"/>
</dbReference>
<evidence type="ECO:0000256" key="2">
    <source>
        <dbReference type="ARBA" id="ARBA00004924"/>
    </source>
</evidence>
<organism evidence="16 17">
    <name type="scientific">Janibacter melonis</name>
    <dbReference type="NCBI Taxonomy" id="262209"/>
    <lineage>
        <taxon>Bacteria</taxon>
        <taxon>Bacillati</taxon>
        <taxon>Actinomycetota</taxon>
        <taxon>Actinomycetes</taxon>
        <taxon>Micrococcales</taxon>
        <taxon>Intrasporangiaceae</taxon>
        <taxon>Janibacter</taxon>
    </lineage>
</organism>
<evidence type="ECO:0000256" key="9">
    <source>
        <dbReference type="ARBA" id="ARBA00023002"/>
    </source>
</evidence>
<evidence type="ECO:0000256" key="14">
    <source>
        <dbReference type="ARBA" id="ARBA00032738"/>
    </source>
</evidence>
<keyword evidence="9" id="KW-0560">Oxidoreductase</keyword>
<keyword evidence="8" id="KW-0521">NADP</keyword>
<sequence>MRDRTDSRTPERVDLLGVGLGPFNLGLAALTEPLAAPSTAFVEADADFRWHPGMLIEGSTIQLPFMADLVTLADPTSPYSFLAYLKACGRLYSFYIREDLNPLRAEYERYCRWVSDQLPTLCYGERVVAVERDDEGFVVTSEREGGAPVERLTRHLALGIGTEPSYPAAAAGITGTVVHSGHYLQRRDDLAALDHVTVVGSGQSAAEIYHDLLQRAEGTGRHVAWVTRSPRFFPMEYTKLTLEMTSPDYARYHRELPEPVRAGLARSQRHLYKGISSELVDAIYDTLYRIEVEQGGVATTLATSSELRGGRDEDGRTVLDLHHLEQDRGYTLTTDAVVLSTGYTPRVPAMLDPVLGHLRRDERGRLVTDAAFRVDLAEPDAPHGRIYMQNGDEHVHSLIAPDLGMGAWRNSVILADLLGEEVYPVERRIAFQDFGVPAGAGAPAPAHPARQLEVTR</sequence>
<evidence type="ECO:0000256" key="12">
    <source>
        <dbReference type="ARBA" id="ARBA00031158"/>
    </source>
</evidence>
<dbReference type="PANTHER" id="PTHR42802:SF1">
    <property type="entry name" value="L-ORNITHINE N(5)-MONOOXYGENASE"/>
    <property type="match status" value="1"/>
</dbReference>
<evidence type="ECO:0000313" key="16">
    <source>
        <dbReference type="EMBL" id="OAB88718.1"/>
    </source>
</evidence>
<comment type="similarity">
    <text evidence="3">Belongs to the lysine N(6)-hydroxylase/L-ornithine N(5)-oxygenase family.</text>
</comment>
<comment type="pathway">
    <text evidence="2">Siderophore biosynthesis.</text>
</comment>
<evidence type="ECO:0000256" key="4">
    <source>
        <dbReference type="ARBA" id="ARBA00013076"/>
    </source>
</evidence>
<dbReference type="InterPro" id="IPR025700">
    <property type="entry name" value="Lys/Orn_oxygenase"/>
</dbReference>
<evidence type="ECO:0000256" key="3">
    <source>
        <dbReference type="ARBA" id="ARBA00007588"/>
    </source>
</evidence>
<keyword evidence="7" id="KW-0274">FAD</keyword>
<evidence type="ECO:0000256" key="15">
    <source>
        <dbReference type="ARBA" id="ARBA00048407"/>
    </source>
</evidence>
<keyword evidence="17" id="KW-1185">Reference proteome</keyword>
<evidence type="ECO:0000256" key="13">
    <source>
        <dbReference type="ARBA" id="ARBA00032493"/>
    </source>
</evidence>
<dbReference type="InterPro" id="IPR036188">
    <property type="entry name" value="FAD/NAD-bd_sf"/>
</dbReference>
<proteinExistence type="inferred from homology"/>
<keyword evidence="10" id="KW-0503">Monooxygenase</keyword>
<gene>
    <name evidence="16" type="ORF">AWH69_02720</name>
</gene>
<evidence type="ECO:0000256" key="8">
    <source>
        <dbReference type="ARBA" id="ARBA00022857"/>
    </source>
</evidence>
<comment type="caution">
    <text evidence="16">The sequence shown here is derived from an EMBL/GenBank/DDBJ whole genome shotgun (WGS) entry which is preliminary data.</text>
</comment>
<dbReference type="Pfam" id="PF13434">
    <property type="entry name" value="Lys_Orn_oxgnase"/>
    <property type="match status" value="1"/>
</dbReference>
<evidence type="ECO:0000256" key="5">
    <source>
        <dbReference type="ARBA" id="ARBA00016406"/>
    </source>
</evidence>
<evidence type="ECO:0000256" key="10">
    <source>
        <dbReference type="ARBA" id="ARBA00023033"/>
    </source>
</evidence>
<name>A0A176QGE8_9MICO</name>
<dbReference type="RefSeq" id="WP_068271083.1">
    <property type="nucleotide sequence ID" value="NZ_LQZG01000001.1"/>
</dbReference>
<dbReference type="EMBL" id="LQZG01000001">
    <property type="protein sequence ID" value="OAB88718.1"/>
    <property type="molecule type" value="Genomic_DNA"/>
</dbReference>
<comment type="cofactor">
    <cofactor evidence="1">
        <name>FAD</name>
        <dbReference type="ChEBI" id="CHEBI:57692"/>
    </cofactor>
</comment>
<evidence type="ECO:0000256" key="7">
    <source>
        <dbReference type="ARBA" id="ARBA00022827"/>
    </source>
</evidence>
<dbReference type="EC" id="1.14.13.59" evidence="4"/>
<dbReference type="STRING" id="262209.AWH69_02720"/>
<comment type="catalytic activity">
    <reaction evidence="15">
        <text>L-lysine + NADPH + O2 = N(6)-hydroxy-L-lysine + NADP(+) + H2O</text>
        <dbReference type="Rhea" id="RHEA:23228"/>
        <dbReference type="ChEBI" id="CHEBI:15377"/>
        <dbReference type="ChEBI" id="CHEBI:15379"/>
        <dbReference type="ChEBI" id="CHEBI:32551"/>
        <dbReference type="ChEBI" id="CHEBI:57783"/>
        <dbReference type="ChEBI" id="CHEBI:57820"/>
        <dbReference type="ChEBI" id="CHEBI:58349"/>
        <dbReference type="EC" id="1.14.13.59"/>
    </reaction>
</comment>
<protein>
    <recommendedName>
        <fullName evidence="5">L-lysine N6-monooxygenase MbtG</fullName>
        <ecNumber evidence="4">1.14.13.59</ecNumber>
    </recommendedName>
    <alternativeName>
        <fullName evidence="14">Lysine 6-N-hydroxylase</fullName>
    </alternativeName>
    <alternativeName>
        <fullName evidence="13">Lysine N6-hydroxylase</fullName>
    </alternativeName>
    <alternativeName>
        <fullName evidence="11">Lysine-N-oxygenase</fullName>
    </alternativeName>
    <alternativeName>
        <fullName evidence="12">Mycobactin synthase protein G</fullName>
    </alternativeName>
</protein>
<dbReference type="PANTHER" id="PTHR42802">
    <property type="entry name" value="MONOOXYGENASE"/>
    <property type="match status" value="1"/>
</dbReference>
<evidence type="ECO:0000256" key="1">
    <source>
        <dbReference type="ARBA" id="ARBA00001974"/>
    </source>
</evidence>
<accession>A0A176QGE8</accession>
<reference evidence="16 17" key="1">
    <citation type="submission" date="2016-01" db="EMBL/GenBank/DDBJ databases">
        <title>Janibacter melonis strain CD11_4 genome sequencing and assembly.</title>
        <authorList>
            <person name="Nair G.R."/>
            <person name="Kaur G."/>
            <person name="Chander A.M."/>
            <person name="Mayilraj S."/>
        </authorList>
    </citation>
    <scope>NUCLEOTIDE SEQUENCE [LARGE SCALE GENOMIC DNA]</scope>
    <source>
        <strain evidence="16 17">CD11-4</strain>
    </source>
</reference>
<evidence type="ECO:0000256" key="6">
    <source>
        <dbReference type="ARBA" id="ARBA00022630"/>
    </source>
</evidence>
<keyword evidence="6" id="KW-0285">Flavoprotein</keyword>